<dbReference type="HAMAP" id="MF_01218_B">
    <property type="entry name" value="Upp_B"/>
    <property type="match status" value="1"/>
</dbReference>
<dbReference type="GO" id="GO:0000287">
    <property type="term" value="F:magnesium ion binding"/>
    <property type="evidence" value="ECO:0007669"/>
    <property type="project" value="UniProtKB-UniRule"/>
</dbReference>
<evidence type="ECO:0000256" key="5">
    <source>
        <dbReference type="ARBA" id="ARBA00022676"/>
    </source>
</evidence>
<gene>
    <name evidence="15" type="primary">upp</name>
    <name evidence="17" type="ORF">J421_1060</name>
</gene>
<keyword evidence="4 15" id="KW-0021">Allosteric enzyme</keyword>
<dbReference type="SUPFAM" id="SSF53271">
    <property type="entry name" value="PRTase-like"/>
    <property type="match status" value="1"/>
</dbReference>
<evidence type="ECO:0000256" key="14">
    <source>
        <dbReference type="ARBA" id="ARBA00079807"/>
    </source>
</evidence>
<dbReference type="InterPro" id="IPR000836">
    <property type="entry name" value="PRTase_dom"/>
</dbReference>
<evidence type="ECO:0000256" key="7">
    <source>
        <dbReference type="ARBA" id="ARBA00022741"/>
    </source>
</evidence>
<dbReference type="InterPro" id="IPR050054">
    <property type="entry name" value="UPRTase/APRTase"/>
</dbReference>
<protein>
    <recommendedName>
        <fullName evidence="13 15">Uracil phosphoribosyltransferase</fullName>
        <ecNumber evidence="3 15">2.4.2.9</ecNumber>
    </recommendedName>
    <alternativeName>
        <fullName evidence="10 15">UMP pyrophosphorylase</fullName>
    </alternativeName>
    <alternativeName>
        <fullName evidence="14 15">UPRTase</fullName>
    </alternativeName>
</protein>
<dbReference type="UniPathway" id="UPA00574">
    <property type="reaction ID" value="UER00636"/>
</dbReference>
<evidence type="ECO:0000256" key="15">
    <source>
        <dbReference type="HAMAP-Rule" id="MF_01218"/>
    </source>
</evidence>
<reference evidence="17 18" key="1">
    <citation type="journal article" date="2014" name="Genome Announc.">
        <title>Genome Sequence and Methylome of Soil Bacterium Gemmatirosa kalamazoonensis KBS708T, a Member of the Rarely Cultivated Gemmatimonadetes Phylum.</title>
        <authorList>
            <person name="Debruyn J.M."/>
            <person name="Radosevich M."/>
            <person name="Wommack K.E."/>
            <person name="Polson S.W."/>
            <person name="Hauser L.J."/>
            <person name="Fawaz M.N."/>
            <person name="Korlach J."/>
            <person name="Tsai Y.C."/>
        </authorList>
    </citation>
    <scope>NUCLEOTIDE SEQUENCE [LARGE SCALE GENOMIC DNA]</scope>
    <source>
        <strain evidence="17 18">KBS708</strain>
    </source>
</reference>
<dbReference type="Pfam" id="PF14681">
    <property type="entry name" value="UPRTase"/>
    <property type="match status" value="1"/>
</dbReference>
<dbReference type="PANTHER" id="PTHR32315">
    <property type="entry name" value="ADENINE PHOSPHORIBOSYLTRANSFERASE"/>
    <property type="match status" value="1"/>
</dbReference>
<feature type="binding site" evidence="15">
    <location>
        <begin position="209"/>
        <end position="211"/>
    </location>
    <ligand>
        <name>uracil</name>
        <dbReference type="ChEBI" id="CHEBI:17568"/>
    </ligand>
</feature>
<dbReference type="HOGENOM" id="CLU_067096_2_2_0"/>
<keyword evidence="9 15" id="KW-0342">GTP-binding</keyword>
<dbReference type="NCBIfam" id="NF001097">
    <property type="entry name" value="PRK00129.1"/>
    <property type="match status" value="1"/>
</dbReference>
<comment type="activity regulation">
    <text evidence="15">Allosterically activated by GTP.</text>
</comment>
<dbReference type="EC" id="2.4.2.9" evidence="3 15"/>
<evidence type="ECO:0000256" key="8">
    <source>
        <dbReference type="ARBA" id="ARBA00022842"/>
    </source>
</evidence>
<feature type="binding site" evidence="15">
    <location>
        <begin position="141"/>
        <end position="149"/>
    </location>
    <ligand>
        <name>5-phospho-alpha-D-ribose 1-diphosphate</name>
        <dbReference type="ChEBI" id="CHEBI:58017"/>
    </ligand>
</feature>
<evidence type="ECO:0000313" key="18">
    <source>
        <dbReference type="Proteomes" id="UP000019151"/>
    </source>
</evidence>
<feature type="binding site" evidence="15">
    <location>
        <position position="114"/>
    </location>
    <ligand>
        <name>5-phospho-alpha-D-ribose 1-diphosphate</name>
        <dbReference type="ChEBI" id="CHEBI:58017"/>
    </ligand>
</feature>
<keyword evidence="8 15" id="KW-0460">Magnesium</keyword>
<dbReference type="GO" id="GO:0044206">
    <property type="term" value="P:UMP salvage"/>
    <property type="evidence" value="ECO:0007669"/>
    <property type="project" value="UniProtKB-UniRule"/>
</dbReference>
<comment type="similarity">
    <text evidence="2 15">Belongs to the UPRTase family.</text>
</comment>
<keyword evidence="18" id="KW-1185">Reference proteome</keyword>
<comment type="catalytic activity">
    <reaction evidence="11 15">
        <text>UMP + diphosphate = 5-phospho-alpha-D-ribose 1-diphosphate + uracil</text>
        <dbReference type="Rhea" id="RHEA:13017"/>
        <dbReference type="ChEBI" id="CHEBI:17568"/>
        <dbReference type="ChEBI" id="CHEBI:33019"/>
        <dbReference type="ChEBI" id="CHEBI:57865"/>
        <dbReference type="ChEBI" id="CHEBI:58017"/>
        <dbReference type="EC" id="2.4.2.9"/>
    </reaction>
</comment>
<evidence type="ECO:0000256" key="2">
    <source>
        <dbReference type="ARBA" id="ARBA00009516"/>
    </source>
</evidence>
<dbReference type="InterPro" id="IPR005765">
    <property type="entry name" value="UPRT"/>
</dbReference>
<dbReference type="Gene3D" id="3.40.50.2020">
    <property type="match status" value="1"/>
</dbReference>
<dbReference type="Proteomes" id="UP000019151">
    <property type="component" value="Chromosome"/>
</dbReference>
<evidence type="ECO:0000256" key="1">
    <source>
        <dbReference type="ARBA" id="ARBA00005180"/>
    </source>
</evidence>
<evidence type="ECO:0000256" key="3">
    <source>
        <dbReference type="ARBA" id="ARBA00011894"/>
    </source>
</evidence>
<feature type="domain" description="Phosphoribosyltransferase" evidence="16">
    <location>
        <begin position="16"/>
        <end position="218"/>
    </location>
</feature>
<dbReference type="PATRIC" id="fig|861299.3.peg.1075"/>
<feature type="binding site" evidence="15">
    <location>
        <position position="204"/>
    </location>
    <ligand>
        <name>uracil</name>
        <dbReference type="ChEBI" id="CHEBI:17568"/>
    </ligand>
</feature>
<dbReference type="OrthoDB" id="9781675at2"/>
<evidence type="ECO:0000256" key="12">
    <source>
        <dbReference type="ARBA" id="ARBA00056901"/>
    </source>
</evidence>
<dbReference type="AlphaFoldDB" id="W0RDT1"/>
<comment type="cofactor">
    <cofactor evidence="15">
        <name>Mg(2+)</name>
        <dbReference type="ChEBI" id="CHEBI:18420"/>
    </cofactor>
    <text evidence="15">Binds 1 Mg(2+) ion per subunit. The magnesium is bound as Mg-PRPP.</text>
</comment>
<dbReference type="NCBIfam" id="TIGR01091">
    <property type="entry name" value="upp"/>
    <property type="match status" value="1"/>
</dbReference>
<evidence type="ECO:0000256" key="10">
    <source>
        <dbReference type="ARBA" id="ARBA00031082"/>
    </source>
</evidence>
<evidence type="ECO:0000259" key="16">
    <source>
        <dbReference type="Pfam" id="PF14681"/>
    </source>
</evidence>
<dbReference type="InterPro" id="IPR029057">
    <property type="entry name" value="PRTase-like"/>
</dbReference>
<dbReference type="GO" id="GO:0006223">
    <property type="term" value="P:uracil salvage"/>
    <property type="evidence" value="ECO:0007669"/>
    <property type="project" value="InterPro"/>
</dbReference>
<feature type="binding site" evidence="15">
    <location>
        <position position="210"/>
    </location>
    <ligand>
        <name>5-phospho-alpha-D-ribose 1-diphosphate</name>
        <dbReference type="ChEBI" id="CHEBI:58017"/>
    </ligand>
</feature>
<evidence type="ECO:0000256" key="13">
    <source>
        <dbReference type="ARBA" id="ARBA00072146"/>
    </source>
</evidence>
<name>W0RDT1_9BACT</name>
<evidence type="ECO:0000256" key="9">
    <source>
        <dbReference type="ARBA" id="ARBA00023134"/>
    </source>
</evidence>
<accession>W0RDT1</accession>
<dbReference type="RefSeq" id="WP_025410128.1">
    <property type="nucleotide sequence ID" value="NZ_CP007128.1"/>
</dbReference>
<comment type="function">
    <text evidence="12 15">Catalyzes the conversion of uracil and 5-phospho-alpha-D-ribose 1-diphosphate (PRPP) to UMP and diphosphate.</text>
</comment>
<keyword evidence="7 15" id="KW-0547">Nucleotide-binding</keyword>
<dbReference type="FunCoup" id="W0RDT1">
    <property type="interactions" value="458"/>
</dbReference>
<dbReference type="GO" id="GO:0005525">
    <property type="term" value="F:GTP binding"/>
    <property type="evidence" value="ECO:0007669"/>
    <property type="project" value="UniProtKB-KW"/>
</dbReference>
<organism evidence="17 18">
    <name type="scientific">Gemmatirosa kalamazoonensis</name>
    <dbReference type="NCBI Taxonomy" id="861299"/>
    <lineage>
        <taxon>Bacteria</taxon>
        <taxon>Pseudomonadati</taxon>
        <taxon>Gemmatimonadota</taxon>
        <taxon>Gemmatimonadia</taxon>
        <taxon>Gemmatimonadales</taxon>
        <taxon>Gemmatimonadaceae</taxon>
        <taxon>Gemmatirosa</taxon>
    </lineage>
</organism>
<dbReference type="InParanoid" id="W0RDT1"/>
<dbReference type="GO" id="GO:0005737">
    <property type="term" value="C:cytoplasm"/>
    <property type="evidence" value="ECO:0007669"/>
    <property type="project" value="UniProtKB-ARBA"/>
</dbReference>
<dbReference type="EMBL" id="CP007128">
    <property type="protein sequence ID" value="AHG88597.1"/>
    <property type="molecule type" value="Genomic_DNA"/>
</dbReference>
<sequence>MTTPPDAAERFPSLVVIRHPLVQHKLTILRDRRTQTKIFKELVDEIAMLMAYEATADLPLDNLAVDTPLEQTMGKQVSGKKLTLVPILRAGLGMVEGILRLVPSARVGHIGLYRDHDTLEPVDYYFKVPSDAAERDFFVLDPMLATGGSAVSAVASLKRAGATRIRFLCLVAAPEGVRRLSAAHPDVTIYCASLDRELNAQGYILPGLGDAGDRLFGTR</sequence>
<dbReference type="GO" id="GO:0004845">
    <property type="term" value="F:uracil phosphoribosyltransferase activity"/>
    <property type="evidence" value="ECO:0007669"/>
    <property type="project" value="UniProtKB-UniRule"/>
</dbReference>
<feature type="binding site" evidence="15">
    <location>
        <position position="89"/>
    </location>
    <ligand>
        <name>5-phospho-alpha-D-ribose 1-diphosphate</name>
        <dbReference type="ChEBI" id="CHEBI:58017"/>
    </ligand>
</feature>
<dbReference type="CDD" id="cd06223">
    <property type="entry name" value="PRTases_typeI"/>
    <property type="match status" value="1"/>
</dbReference>
<dbReference type="PANTHER" id="PTHR32315:SF4">
    <property type="entry name" value="URACIL PHOSPHORIBOSYLTRANSFERASE, CHLOROPLASTIC"/>
    <property type="match status" value="1"/>
</dbReference>
<evidence type="ECO:0000256" key="4">
    <source>
        <dbReference type="ARBA" id="ARBA00022533"/>
    </source>
</evidence>
<evidence type="ECO:0000313" key="17">
    <source>
        <dbReference type="EMBL" id="AHG88597.1"/>
    </source>
</evidence>
<dbReference type="STRING" id="861299.J421_1060"/>
<comment type="pathway">
    <text evidence="1 15">Pyrimidine metabolism; UMP biosynthesis via salvage pathway; UMP from uracil: step 1/1.</text>
</comment>
<evidence type="ECO:0000256" key="11">
    <source>
        <dbReference type="ARBA" id="ARBA00052919"/>
    </source>
</evidence>
<evidence type="ECO:0000256" key="6">
    <source>
        <dbReference type="ARBA" id="ARBA00022679"/>
    </source>
</evidence>
<proteinExistence type="inferred from homology"/>
<keyword evidence="5 15" id="KW-0328">Glycosyltransferase</keyword>
<keyword evidence="6 15" id="KW-0808">Transferase</keyword>
<dbReference type="FunFam" id="3.40.50.2020:FF:000003">
    <property type="entry name" value="Uracil phosphoribosyltransferase"/>
    <property type="match status" value="1"/>
</dbReference>
<dbReference type="KEGG" id="gba:J421_1060"/>
<dbReference type="eggNOG" id="COG0035">
    <property type="taxonomic scope" value="Bacteria"/>
</dbReference>
<dbReference type="InterPro" id="IPR034332">
    <property type="entry name" value="Upp_B"/>
</dbReference>